<dbReference type="EMBL" id="SNYA01000009">
    <property type="protein sequence ID" value="TDP89537.1"/>
    <property type="molecule type" value="Genomic_DNA"/>
</dbReference>
<evidence type="ECO:0000256" key="1">
    <source>
        <dbReference type="SAM" id="Phobius"/>
    </source>
</evidence>
<feature type="transmembrane region" description="Helical" evidence="1">
    <location>
        <begin position="12"/>
        <end position="29"/>
    </location>
</feature>
<keyword evidence="1" id="KW-0812">Transmembrane</keyword>
<dbReference type="CDD" id="cd00085">
    <property type="entry name" value="HNHc"/>
    <property type="match status" value="1"/>
</dbReference>
<comment type="caution">
    <text evidence="2">The sequence shown here is derived from an EMBL/GenBank/DDBJ whole genome shotgun (WGS) entry which is preliminary data.</text>
</comment>
<dbReference type="Proteomes" id="UP000295601">
    <property type="component" value="Unassembled WGS sequence"/>
</dbReference>
<keyword evidence="3" id="KW-1185">Reference proteome</keyword>
<dbReference type="InterPro" id="IPR003615">
    <property type="entry name" value="HNH_nuc"/>
</dbReference>
<keyword evidence="1" id="KW-1133">Transmembrane helix</keyword>
<evidence type="ECO:0000313" key="2">
    <source>
        <dbReference type="EMBL" id="TDP89537.1"/>
    </source>
</evidence>
<accession>A0A4R6RT93</accession>
<organism evidence="2 3">
    <name type="scientific">Leucobacter luti</name>
    <dbReference type="NCBI Taxonomy" id="340320"/>
    <lineage>
        <taxon>Bacteria</taxon>
        <taxon>Bacillati</taxon>
        <taxon>Actinomycetota</taxon>
        <taxon>Actinomycetes</taxon>
        <taxon>Micrococcales</taxon>
        <taxon>Microbacteriaceae</taxon>
        <taxon>Leucobacter</taxon>
    </lineage>
</organism>
<reference evidence="2 3" key="1">
    <citation type="submission" date="2019-03" db="EMBL/GenBank/DDBJ databases">
        <title>Genomic analyses of the natural microbiome of Caenorhabditis elegans.</title>
        <authorList>
            <person name="Samuel B."/>
        </authorList>
    </citation>
    <scope>NUCLEOTIDE SEQUENCE [LARGE SCALE GENOMIC DNA]</scope>
    <source>
        <strain evidence="2 3">JUb18</strain>
    </source>
</reference>
<evidence type="ECO:0000313" key="3">
    <source>
        <dbReference type="Proteomes" id="UP000295601"/>
    </source>
</evidence>
<keyword evidence="1" id="KW-0472">Membrane</keyword>
<dbReference type="Gene3D" id="1.10.30.50">
    <property type="match status" value="1"/>
</dbReference>
<name>A0A4R6RT93_9MICO</name>
<protein>
    <recommendedName>
        <fullName evidence="4">HNH endonuclease</fullName>
    </recommendedName>
</protein>
<evidence type="ECO:0008006" key="4">
    <source>
        <dbReference type="Google" id="ProtNLM"/>
    </source>
</evidence>
<dbReference type="AlphaFoldDB" id="A0A4R6RT93"/>
<proteinExistence type="predicted"/>
<sequence>MLMDLAHSVPTWALASIAVALLILVVRALPKTARKDPKRAFDSAQRNVGFTRAGHQCEFSTPWFTRCTRTAQHADHWFPHTRGGATSMQNLVAACAPHNLSKGGRQPSALAGFLIAARRRKYFPETLDRKAGEWF</sequence>
<gene>
    <name evidence="2" type="ORF">EDF62_3268</name>
</gene>